<dbReference type="AlphaFoldDB" id="A0A8H7JB92"/>
<feature type="region of interest" description="Disordered" evidence="2">
    <location>
        <begin position="209"/>
        <end position="257"/>
    </location>
</feature>
<evidence type="ECO:0000313" key="3">
    <source>
        <dbReference type="EMBL" id="KAF9699146.1"/>
    </source>
</evidence>
<dbReference type="Proteomes" id="UP000651452">
    <property type="component" value="Unassembled WGS sequence"/>
</dbReference>
<dbReference type="EMBL" id="RZGK01000005">
    <property type="protein sequence ID" value="KAF9699146.1"/>
    <property type="molecule type" value="Genomic_DNA"/>
</dbReference>
<evidence type="ECO:0000313" key="4">
    <source>
        <dbReference type="Proteomes" id="UP000651452"/>
    </source>
</evidence>
<reference evidence="3" key="1">
    <citation type="submission" date="2018-12" db="EMBL/GenBank/DDBJ databases">
        <authorList>
            <person name="Syme R.A."/>
            <person name="Farfan-Caceres L."/>
            <person name="Lichtenzveig J."/>
        </authorList>
    </citation>
    <scope>NUCLEOTIDE SEQUENCE</scope>
    <source>
        <strain evidence="3">Al4</strain>
    </source>
</reference>
<organism evidence="3 4">
    <name type="scientific">Ascochyta lentis</name>
    <dbReference type="NCBI Taxonomy" id="205686"/>
    <lineage>
        <taxon>Eukaryota</taxon>
        <taxon>Fungi</taxon>
        <taxon>Dikarya</taxon>
        <taxon>Ascomycota</taxon>
        <taxon>Pezizomycotina</taxon>
        <taxon>Dothideomycetes</taxon>
        <taxon>Pleosporomycetidae</taxon>
        <taxon>Pleosporales</taxon>
        <taxon>Pleosporineae</taxon>
        <taxon>Didymellaceae</taxon>
        <taxon>Ascochyta</taxon>
    </lineage>
</organism>
<feature type="compositionally biased region" description="Polar residues" evidence="2">
    <location>
        <begin position="369"/>
        <end position="379"/>
    </location>
</feature>
<name>A0A8H7JB92_9PLEO</name>
<feature type="compositionally biased region" description="Polar residues" evidence="2">
    <location>
        <begin position="241"/>
        <end position="255"/>
    </location>
</feature>
<evidence type="ECO:0000256" key="2">
    <source>
        <dbReference type="SAM" id="MobiDB-lite"/>
    </source>
</evidence>
<feature type="region of interest" description="Disordered" evidence="2">
    <location>
        <begin position="282"/>
        <end position="338"/>
    </location>
</feature>
<comment type="caution">
    <text evidence="3">The sequence shown here is derived from an EMBL/GenBank/DDBJ whole genome shotgun (WGS) entry which is preliminary data.</text>
</comment>
<accession>A0A8H7JB92</accession>
<evidence type="ECO:0000256" key="1">
    <source>
        <dbReference type="SAM" id="Coils"/>
    </source>
</evidence>
<proteinExistence type="predicted"/>
<feature type="coiled-coil region" evidence="1">
    <location>
        <begin position="134"/>
        <end position="161"/>
    </location>
</feature>
<feature type="compositionally biased region" description="Polar residues" evidence="2">
    <location>
        <begin position="293"/>
        <end position="322"/>
    </location>
</feature>
<keyword evidence="4" id="KW-1185">Reference proteome</keyword>
<feature type="region of interest" description="Disordered" evidence="2">
    <location>
        <begin position="43"/>
        <end position="65"/>
    </location>
</feature>
<reference evidence="3" key="2">
    <citation type="submission" date="2020-09" db="EMBL/GenBank/DDBJ databases">
        <title>Reference genome assembly for Australian Ascochyta lentis isolate Al4.</title>
        <authorList>
            <person name="Lee R.C."/>
            <person name="Farfan-Caceres L.M."/>
            <person name="Debler J.W."/>
            <person name="Williams A.H."/>
            <person name="Henares B.M."/>
        </authorList>
    </citation>
    <scope>NUCLEOTIDE SEQUENCE</scope>
    <source>
        <strain evidence="3">Al4</strain>
    </source>
</reference>
<gene>
    <name evidence="3" type="ORF">EKO04_002981</name>
</gene>
<protein>
    <submittedName>
        <fullName evidence="3">Uncharacterized protein</fullName>
    </submittedName>
</protein>
<feature type="compositionally biased region" description="Basic and acidic residues" evidence="2">
    <location>
        <begin position="43"/>
        <end position="56"/>
    </location>
</feature>
<keyword evidence="1" id="KW-0175">Coiled coil</keyword>
<feature type="region of interest" description="Disordered" evidence="2">
    <location>
        <begin position="369"/>
        <end position="424"/>
    </location>
</feature>
<sequence>MGFTQIQLAGPQQTHIYCSSSHSLIPPTTVNFSMADETMANNEDRLPASEDQEIKAEGISSDDDESIDSVVELCDDPDVDSDYDPDMIRNLNRRVAETLEAASVNFKLTQETIERSKRGHAEFQRYLADNARKLQEDEEWLEEVMKEVEAYKERRTRAAEARDCPEHTPSHLFTIGGSVNAVAERASRRDGVDRLRSQVSLCSVAKYPSQGLQKSGSDHVPSSFGSIPSLPHPRMFPRASRQGSNKTPIHQSSSVGVADLRQHHQQQYSSQPLHQQLSDPVFQSRPDQFTGHLGQQTQQGNPQSWNSTFGQPSQYALGQGLSSPIAPNCEQPSTTAFGKSTLPGTIPFAQNALQLATTTAFGQNAAYTGPTGASRNSPCISFPHRTGSAAQSQGFNPGPPKEEYGKARSKKSGVARPRSPVKNEIPPLPELDSFAWSEAASAWVSLSGLDVRVRVAMTDNTASLGEDDRYAEHYWGLGDRCNGVCTGCKHKHRNGAWCDEISLLDTLHACAFCCDTSTQPCGTLIPHPDPSPNGDKYAIGYLPLPLHMRSSDVSWAQYRYWVPIVHPEDRPSNRVEVIHRRKSILQRGVAKVGRMFRRSSKTL</sequence>